<sequence>MKEGYYVTKLGYATLMKLSYSTVDYYTRKGLPSIEFNKKTVLIEVFTAWQWLKIRKYLRNRTEEIERRLQLLARMLDNYKQSVNLWNFEMALDGKTYEDLTAADIETTKKYLIIKRIR</sequence>
<organism evidence="1 2">
    <name type="scientific">Candidatus Fischerbacteria bacterium RBG_13_37_8</name>
    <dbReference type="NCBI Taxonomy" id="1817863"/>
    <lineage>
        <taxon>Bacteria</taxon>
        <taxon>Candidatus Fischeribacteriota</taxon>
    </lineage>
</organism>
<name>A0A1F5VJH0_9BACT</name>
<dbReference type="EMBL" id="MFGW01000159">
    <property type="protein sequence ID" value="OGF63609.1"/>
    <property type="molecule type" value="Genomic_DNA"/>
</dbReference>
<gene>
    <name evidence="1" type="ORF">A2Y62_18815</name>
</gene>
<dbReference type="Proteomes" id="UP000178943">
    <property type="component" value="Unassembled WGS sequence"/>
</dbReference>
<protein>
    <submittedName>
        <fullName evidence="1">Uncharacterized protein</fullName>
    </submittedName>
</protein>
<evidence type="ECO:0000313" key="1">
    <source>
        <dbReference type="EMBL" id="OGF63609.1"/>
    </source>
</evidence>
<accession>A0A1F5VJH0</accession>
<evidence type="ECO:0000313" key="2">
    <source>
        <dbReference type="Proteomes" id="UP000178943"/>
    </source>
</evidence>
<proteinExistence type="predicted"/>
<dbReference type="AlphaFoldDB" id="A0A1F5VJH0"/>
<comment type="caution">
    <text evidence="1">The sequence shown here is derived from an EMBL/GenBank/DDBJ whole genome shotgun (WGS) entry which is preliminary data.</text>
</comment>
<reference evidence="1 2" key="1">
    <citation type="journal article" date="2016" name="Nat. Commun.">
        <title>Thousands of microbial genomes shed light on interconnected biogeochemical processes in an aquifer system.</title>
        <authorList>
            <person name="Anantharaman K."/>
            <person name="Brown C.T."/>
            <person name="Hug L.A."/>
            <person name="Sharon I."/>
            <person name="Castelle C.J."/>
            <person name="Probst A.J."/>
            <person name="Thomas B.C."/>
            <person name="Singh A."/>
            <person name="Wilkins M.J."/>
            <person name="Karaoz U."/>
            <person name="Brodie E.L."/>
            <person name="Williams K.H."/>
            <person name="Hubbard S.S."/>
            <person name="Banfield J.F."/>
        </authorList>
    </citation>
    <scope>NUCLEOTIDE SEQUENCE [LARGE SCALE GENOMIC DNA]</scope>
</reference>